<dbReference type="PANTHER" id="PTHR42194:SF1">
    <property type="entry name" value="UPF0276 PROTEIN HI_1600"/>
    <property type="match status" value="1"/>
</dbReference>
<dbReference type="NCBIfam" id="NF003818">
    <property type="entry name" value="PRK05409.1"/>
    <property type="match status" value="1"/>
</dbReference>
<sequence length="306" mass="34439">MQSLSGEGSSTLGLRNLGFGVGLRPQHFPYLMKNDDPLVDWFEIISENFMDNHGYARHVLQHIRSKRPVVMHGVSMNIGSTDPLNWTYLHKLKELADVVQPEWISDHLCWTGFAGVNTHDLLPLPLNEESLMHVAGRVREIQDFLRRPLIIENPSTYLEFSQSELSEWEFLALLVEQTNCGLLLDVNNVYVSAHNHSFDATEYVRGLPHQNIVQLHVAGPTDVGDCLIDTHDQPVPTDVWRLYKLAQELTGGVATLLEWDANIPDYPELVAELDKAKAVLAGEAIQDVPIHRQSDDTPVLSTPVVF</sequence>
<dbReference type="EMBL" id="CP041614">
    <property type="protein sequence ID" value="QDO86612.1"/>
    <property type="molecule type" value="Genomic_DNA"/>
</dbReference>
<keyword evidence="2" id="KW-1185">Reference proteome</keyword>
<proteinExistence type="predicted"/>
<dbReference type="PANTHER" id="PTHR42194">
    <property type="entry name" value="UPF0276 PROTEIN HI_1600"/>
    <property type="match status" value="1"/>
</dbReference>
<gene>
    <name evidence="1" type="ORF">FM037_08720</name>
</gene>
<dbReference type="Proteomes" id="UP000315947">
    <property type="component" value="Chromosome"/>
</dbReference>
<protein>
    <submittedName>
        <fullName evidence="1">DUF692 domain-containing protein</fullName>
    </submittedName>
</protein>
<evidence type="ECO:0000313" key="2">
    <source>
        <dbReference type="Proteomes" id="UP000315947"/>
    </source>
</evidence>
<dbReference type="Pfam" id="PF05114">
    <property type="entry name" value="MbnB_TglH_ChrH"/>
    <property type="match status" value="1"/>
</dbReference>
<evidence type="ECO:0000313" key="1">
    <source>
        <dbReference type="EMBL" id="QDO86612.1"/>
    </source>
</evidence>
<accession>A0ABX5X792</accession>
<name>A0ABX5X792_9GAMM</name>
<organism evidence="1 2">
    <name type="scientific">Shewanella psychropiezotolerans</name>
    <dbReference type="NCBI Taxonomy" id="2593655"/>
    <lineage>
        <taxon>Bacteria</taxon>
        <taxon>Pseudomonadati</taxon>
        <taxon>Pseudomonadota</taxon>
        <taxon>Gammaproteobacteria</taxon>
        <taxon>Alteromonadales</taxon>
        <taxon>Shewanellaceae</taxon>
        <taxon>Shewanella</taxon>
    </lineage>
</organism>
<reference evidence="1 2" key="1">
    <citation type="submission" date="2019-07" db="EMBL/GenBank/DDBJ databases">
        <title>Shewanella sp. YLB-06 whole genomic sequence.</title>
        <authorList>
            <person name="Yu L."/>
        </authorList>
    </citation>
    <scope>NUCLEOTIDE SEQUENCE [LARGE SCALE GENOMIC DNA]</scope>
    <source>
        <strain evidence="1 2">YLB-06</strain>
    </source>
</reference>
<dbReference type="Gene3D" id="3.20.20.150">
    <property type="entry name" value="Divalent-metal-dependent TIM barrel enzymes"/>
    <property type="match status" value="1"/>
</dbReference>
<dbReference type="InterPro" id="IPR007801">
    <property type="entry name" value="MbnB/TglH/ChrH"/>
</dbReference>